<keyword evidence="3 10" id="KW-0349">Heme</keyword>
<gene>
    <name evidence="12" type="ORF">RHSIM_Rhsim01G0195000</name>
</gene>
<keyword evidence="9 11" id="KW-0503">Monooxygenase</keyword>
<evidence type="ECO:0000313" key="12">
    <source>
        <dbReference type="EMBL" id="KAF7153623.1"/>
    </source>
</evidence>
<evidence type="ECO:0000256" key="9">
    <source>
        <dbReference type="ARBA" id="ARBA00023033"/>
    </source>
</evidence>
<name>A0A834HH04_RHOSS</name>
<dbReference type="Proteomes" id="UP000626092">
    <property type="component" value="Unassembled WGS sequence"/>
</dbReference>
<dbReference type="GO" id="GO:0016125">
    <property type="term" value="P:sterol metabolic process"/>
    <property type="evidence" value="ECO:0007669"/>
    <property type="project" value="TreeGrafter"/>
</dbReference>
<evidence type="ECO:0000256" key="11">
    <source>
        <dbReference type="RuleBase" id="RU000461"/>
    </source>
</evidence>
<evidence type="ECO:0000256" key="2">
    <source>
        <dbReference type="ARBA" id="ARBA00010617"/>
    </source>
</evidence>
<comment type="subcellular location">
    <subcellularLocation>
        <location evidence="1">Membrane</location>
        <topology evidence="1">Single-pass membrane protein</topology>
    </subcellularLocation>
</comment>
<evidence type="ECO:0000256" key="7">
    <source>
        <dbReference type="ARBA" id="ARBA00023002"/>
    </source>
</evidence>
<feature type="binding site" description="axial binding residue" evidence="10">
    <location>
        <position position="153"/>
    </location>
    <ligand>
        <name>heme</name>
        <dbReference type="ChEBI" id="CHEBI:30413"/>
    </ligand>
    <ligandPart>
        <name>Fe</name>
        <dbReference type="ChEBI" id="CHEBI:18248"/>
    </ligandPart>
</feature>
<evidence type="ECO:0000256" key="1">
    <source>
        <dbReference type="ARBA" id="ARBA00004167"/>
    </source>
</evidence>
<dbReference type="Pfam" id="PF00067">
    <property type="entry name" value="p450"/>
    <property type="match status" value="1"/>
</dbReference>
<evidence type="ECO:0000313" key="13">
    <source>
        <dbReference type="Proteomes" id="UP000626092"/>
    </source>
</evidence>
<reference evidence="12" key="1">
    <citation type="submission" date="2019-11" db="EMBL/GenBank/DDBJ databases">
        <authorList>
            <person name="Liu Y."/>
            <person name="Hou J."/>
            <person name="Li T.-Q."/>
            <person name="Guan C.-H."/>
            <person name="Wu X."/>
            <person name="Wu H.-Z."/>
            <person name="Ling F."/>
            <person name="Zhang R."/>
            <person name="Shi X.-G."/>
            <person name="Ren J.-P."/>
            <person name="Chen E.-F."/>
            <person name="Sun J.-M."/>
        </authorList>
    </citation>
    <scope>NUCLEOTIDE SEQUENCE</scope>
    <source>
        <strain evidence="12">Adult_tree_wgs_1</strain>
        <tissue evidence="12">Leaves</tissue>
    </source>
</reference>
<comment type="similarity">
    <text evidence="2 11">Belongs to the cytochrome P450 family.</text>
</comment>
<evidence type="ECO:0000256" key="4">
    <source>
        <dbReference type="ARBA" id="ARBA00022692"/>
    </source>
</evidence>
<keyword evidence="5 10" id="KW-0479">Metal-binding</keyword>
<dbReference type="GO" id="GO:0004497">
    <property type="term" value="F:monooxygenase activity"/>
    <property type="evidence" value="ECO:0007669"/>
    <property type="project" value="UniProtKB-KW"/>
</dbReference>
<keyword evidence="8 10" id="KW-0408">Iron</keyword>
<dbReference type="PANTHER" id="PTHR24286:SF384">
    <property type="entry name" value="P450, PUTATIVE (EUROFUNG)-RELATED"/>
    <property type="match status" value="1"/>
</dbReference>
<dbReference type="InterPro" id="IPR002401">
    <property type="entry name" value="Cyt_P450_E_grp-I"/>
</dbReference>
<dbReference type="AlphaFoldDB" id="A0A834HH04"/>
<evidence type="ECO:0000256" key="8">
    <source>
        <dbReference type="ARBA" id="ARBA00023004"/>
    </source>
</evidence>
<dbReference type="PANTHER" id="PTHR24286">
    <property type="entry name" value="CYTOCHROME P450 26"/>
    <property type="match status" value="1"/>
</dbReference>
<dbReference type="GO" id="GO:0016705">
    <property type="term" value="F:oxidoreductase activity, acting on paired donors, with incorporation or reduction of molecular oxygen"/>
    <property type="evidence" value="ECO:0007669"/>
    <property type="project" value="InterPro"/>
</dbReference>
<dbReference type="PRINTS" id="PR00463">
    <property type="entry name" value="EP450I"/>
</dbReference>
<dbReference type="GO" id="GO:0016020">
    <property type="term" value="C:membrane"/>
    <property type="evidence" value="ECO:0007669"/>
    <property type="project" value="UniProtKB-SubCell"/>
</dbReference>
<evidence type="ECO:0000256" key="3">
    <source>
        <dbReference type="ARBA" id="ARBA00022617"/>
    </source>
</evidence>
<keyword evidence="7 11" id="KW-0560">Oxidoreductase</keyword>
<dbReference type="SUPFAM" id="SSF48264">
    <property type="entry name" value="Cytochrome P450"/>
    <property type="match status" value="1"/>
</dbReference>
<comment type="cofactor">
    <cofactor evidence="10">
        <name>heme</name>
        <dbReference type="ChEBI" id="CHEBI:30413"/>
    </cofactor>
</comment>
<accession>A0A834HH04</accession>
<evidence type="ECO:0000256" key="10">
    <source>
        <dbReference type="PIRSR" id="PIRSR602401-1"/>
    </source>
</evidence>
<evidence type="ECO:0000256" key="6">
    <source>
        <dbReference type="ARBA" id="ARBA00022989"/>
    </source>
</evidence>
<comment type="caution">
    <text evidence="12">The sequence shown here is derived from an EMBL/GenBank/DDBJ whole genome shotgun (WGS) entry which is preliminary data.</text>
</comment>
<protein>
    <submittedName>
        <fullName evidence="12">Uncharacterized protein</fullName>
    </submittedName>
</protein>
<dbReference type="PROSITE" id="PS00086">
    <property type="entry name" value="CYTOCHROME_P450"/>
    <property type="match status" value="1"/>
</dbReference>
<keyword evidence="6" id="KW-1133">Transmembrane helix</keyword>
<dbReference type="OrthoDB" id="1470350at2759"/>
<sequence length="156" mass="17897">MKGRSTSRMHAVIDLTQTNAGSTNYVVVKFRAVGDEEISESKKPEEELLLSWNDVQKMKYAWAVVCEAMRVVPPVLGTFRSHSRLFICWLHCSKGVEGMYVYYQCVFWTVNTTQRNPEHFQEPNKFDPSRFMKGIEGMPLYTYVPFGGGPRMCPGK</sequence>
<dbReference type="InterPro" id="IPR017972">
    <property type="entry name" value="Cyt_P450_CS"/>
</dbReference>
<keyword evidence="6" id="KW-0472">Membrane</keyword>
<proteinExistence type="inferred from homology"/>
<dbReference type="Gene3D" id="1.10.630.10">
    <property type="entry name" value="Cytochrome P450"/>
    <property type="match status" value="1"/>
</dbReference>
<dbReference type="GO" id="GO:0020037">
    <property type="term" value="F:heme binding"/>
    <property type="evidence" value="ECO:0007669"/>
    <property type="project" value="InterPro"/>
</dbReference>
<keyword evidence="4" id="KW-0812">Transmembrane</keyword>
<evidence type="ECO:0000256" key="5">
    <source>
        <dbReference type="ARBA" id="ARBA00022723"/>
    </source>
</evidence>
<dbReference type="EMBL" id="WJXA01000001">
    <property type="protein sequence ID" value="KAF7153623.1"/>
    <property type="molecule type" value="Genomic_DNA"/>
</dbReference>
<keyword evidence="13" id="KW-1185">Reference proteome</keyword>
<dbReference type="InterPro" id="IPR001128">
    <property type="entry name" value="Cyt_P450"/>
</dbReference>
<organism evidence="12 13">
    <name type="scientific">Rhododendron simsii</name>
    <name type="common">Sims's rhododendron</name>
    <dbReference type="NCBI Taxonomy" id="118357"/>
    <lineage>
        <taxon>Eukaryota</taxon>
        <taxon>Viridiplantae</taxon>
        <taxon>Streptophyta</taxon>
        <taxon>Embryophyta</taxon>
        <taxon>Tracheophyta</taxon>
        <taxon>Spermatophyta</taxon>
        <taxon>Magnoliopsida</taxon>
        <taxon>eudicotyledons</taxon>
        <taxon>Gunneridae</taxon>
        <taxon>Pentapetalae</taxon>
        <taxon>asterids</taxon>
        <taxon>Ericales</taxon>
        <taxon>Ericaceae</taxon>
        <taxon>Ericoideae</taxon>
        <taxon>Rhodoreae</taxon>
        <taxon>Rhododendron</taxon>
    </lineage>
</organism>
<dbReference type="InterPro" id="IPR036396">
    <property type="entry name" value="Cyt_P450_sf"/>
</dbReference>
<dbReference type="GO" id="GO:0005506">
    <property type="term" value="F:iron ion binding"/>
    <property type="evidence" value="ECO:0007669"/>
    <property type="project" value="InterPro"/>
</dbReference>